<proteinExistence type="inferred from homology"/>
<dbReference type="PANTHER" id="PTHR21314:SF0">
    <property type="entry name" value="QUEUOSINE 5'-PHOSPHATE N-GLYCOSYLASE_HYDROLASE"/>
    <property type="match status" value="1"/>
</dbReference>
<organism evidence="7 8">
    <name type="scientific">Engystomops pustulosus</name>
    <name type="common">Tungara frog</name>
    <name type="synonym">Physalaemus pustulosus</name>
    <dbReference type="NCBI Taxonomy" id="76066"/>
    <lineage>
        <taxon>Eukaryota</taxon>
        <taxon>Metazoa</taxon>
        <taxon>Chordata</taxon>
        <taxon>Craniata</taxon>
        <taxon>Vertebrata</taxon>
        <taxon>Euteleostomi</taxon>
        <taxon>Amphibia</taxon>
        <taxon>Batrachia</taxon>
        <taxon>Anura</taxon>
        <taxon>Neobatrachia</taxon>
        <taxon>Hyloidea</taxon>
        <taxon>Leptodactylidae</taxon>
        <taxon>Leiuperinae</taxon>
        <taxon>Engystomops</taxon>
    </lineage>
</organism>
<comment type="function">
    <text evidence="6">Catalyzes the hydrolysis of queuosine 5'-phosphate, releasing the nucleobase queuine (q). Is required for salvage of queuine from exogenous queuosine (Q) that is imported and then converted to queuosine 5'-phosphate intracellularly.</text>
</comment>
<evidence type="ECO:0000256" key="5">
    <source>
        <dbReference type="ARBA" id="ARBA00048204"/>
    </source>
</evidence>
<accession>A0AAV7ABB6</accession>
<dbReference type="AlphaFoldDB" id="A0AAV7ABB6"/>
<dbReference type="GO" id="GO:0016787">
    <property type="term" value="F:hydrolase activity"/>
    <property type="evidence" value="ECO:0007669"/>
    <property type="project" value="UniProtKB-KW"/>
</dbReference>
<keyword evidence="8" id="KW-1185">Reference proteome</keyword>
<evidence type="ECO:0000256" key="3">
    <source>
        <dbReference type="ARBA" id="ARBA00035306"/>
    </source>
</evidence>
<gene>
    <name evidence="7" type="ORF">GDO81_017167</name>
</gene>
<evidence type="ECO:0000256" key="6">
    <source>
        <dbReference type="RuleBase" id="RU365002"/>
    </source>
</evidence>
<dbReference type="Proteomes" id="UP000824782">
    <property type="component" value="Unassembled WGS sequence"/>
</dbReference>
<evidence type="ECO:0000256" key="4">
    <source>
        <dbReference type="ARBA" id="ARBA00035393"/>
    </source>
</evidence>
<comment type="catalytic activity">
    <reaction evidence="5 6">
        <text>queuosine 5'-phosphate + H2O = queuine + D-ribose 5-phosphate</text>
        <dbReference type="Rhea" id="RHEA:75387"/>
        <dbReference type="ChEBI" id="CHEBI:15377"/>
        <dbReference type="ChEBI" id="CHEBI:17433"/>
        <dbReference type="ChEBI" id="CHEBI:78346"/>
        <dbReference type="ChEBI" id="CHEBI:194371"/>
    </reaction>
    <physiologicalReaction direction="left-to-right" evidence="5 6">
        <dbReference type="Rhea" id="RHEA:75388"/>
    </physiologicalReaction>
</comment>
<evidence type="ECO:0000256" key="1">
    <source>
        <dbReference type="ARBA" id="ARBA00022801"/>
    </source>
</evidence>
<dbReference type="EC" id="3.2.2.-" evidence="6"/>
<evidence type="ECO:0000313" key="8">
    <source>
        <dbReference type="Proteomes" id="UP000824782"/>
    </source>
</evidence>
<sequence length="411" mass="47357">MSAPLGPRETGKFITENSKDVTVDMEGVRSLAEKLFQKIDRKELTLKGWKFLHELNPQGSGEDALNWVFFADTLNFSFWSENQDKKYLVKYKGKDYSGYWSFCAAINRALDEGIPITTASYYSDITLDQLKYVFRSDTDVPITMIETRLEILHQTGKILMEKFGGSFLNCVKMSERSAAKLMQLVVENFPSYRDEAVFQGKKVAFYKRAQILVGDTWAVLEGKNEGSFHDIQKITMFADYRVPQTLLHFGVIRYSEEIVKKLKEGLIQTAAIVAIIWPHQLRPDHSHDRNLWLLVTAPSPSWAAARLPIDFSPLQLPLSGPDFGRAHRHLNVPSGWLFQNGDREEMEIRGCSIWAVELIYEHVQELYKKKDGKISNNVNSILLNNFLWDFARDNRKAVDVVPFHRVRCIYY</sequence>
<name>A0AAV7ABB6_ENGPU</name>
<comment type="caution">
    <text evidence="7">The sequence shown here is derived from an EMBL/GenBank/DDBJ whole genome shotgun (WGS) entry which is preliminary data.</text>
</comment>
<evidence type="ECO:0000256" key="2">
    <source>
        <dbReference type="ARBA" id="ARBA00035119"/>
    </source>
</evidence>
<keyword evidence="1 6" id="KW-0378">Hydrolase</keyword>
<protein>
    <recommendedName>
        <fullName evidence="3 6">Queuosine 5'-phosphate N-glycosylase/hydrolase</fullName>
        <ecNumber evidence="6">3.2.2.-</ecNumber>
    </recommendedName>
    <alternativeName>
        <fullName evidence="4 6">Queuosine-nucleotide N-glycosylase/hydrolase</fullName>
    </alternativeName>
</protein>
<dbReference type="Pfam" id="PF10343">
    <property type="entry name" value="Q_salvage"/>
    <property type="match status" value="2"/>
</dbReference>
<reference evidence="7" key="1">
    <citation type="thesis" date="2020" institute="ProQuest LLC" country="789 East Eisenhower Parkway, Ann Arbor, MI, USA">
        <title>Comparative Genomics and Chromosome Evolution.</title>
        <authorList>
            <person name="Mudd A.B."/>
        </authorList>
    </citation>
    <scope>NUCLEOTIDE SEQUENCE</scope>
    <source>
        <strain evidence="7">237g6f4</strain>
        <tissue evidence="7">Blood</tissue>
    </source>
</reference>
<dbReference type="EMBL" id="WNYA01000008">
    <property type="protein sequence ID" value="KAG8558864.1"/>
    <property type="molecule type" value="Genomic_DNA"/>
</dbReference>
<dbReference type="PANTHER" id="PTHR21314">
    <property type="entry name" value="QUEUOSINE 5'-PHOSPHATE N-GLYCOSYLASE_HYDROLASE-RELATED"/>
    <property type="match status" value="1"/>
</dbReference>
<comment type="similarity">
    <text evidence="2 6">Belongs to the QNG1 protein family.</text>
</comment>
<dbReference type="InterPro" id="IPR019438">
    <property type="entry name" value="Q_salvage"/>
</dbReference>
<dbReference type="GO" id="GO:0006400">
    <property type="term" value="P:tRNA modification"/>
    <property type="evidence" value="ECO:0007669"/>
    <property type="project" value="TreeGrafter"/>
</dbReference>
<evidence type="ECO:0000313" key="7">
    <source>
        <dbReference type="EMBL" id="KAG8558864.1"/>
    </source>
</evidence>